<dbReference type="GeneID" id="84592246"/>
<sequence length="123" mass="13922">MPWSAQGVSTGRRQWRDYEREIQLEYRGLPRENFTLVTFTEDALSPLGIDGGHCDSYEDKLEDISGHCVSGQLRQRQGSSENDHHYTIQATEQSRNAIIYKQLISLDIGKRPIEAPGSSVGRD</sequence>
<reference evidence="1" key="2">
    <citation type="submission" date="2025-08" db="UniProtKB">
        <authorList>
            <consortium name="RefSeq"/>
        </authorList>
    </citation>
    <scope>IDENTIFICATION</scope>
</reference>
<dbReference type="AlphaFoldDB" id="A0AAJ8BZT3"/>
<gene>
    <name evidence="1" type="ORF">An11g03300</name>
</gene>
<protein>
    <submittedName>
        <fullName evidence="1">Uncharacterized protein</fullName>
    </submittedName>
</protein>
<evidence type="ECO:0000313" key="1">
    <source>
        <dbReference type="RefSeq" id="XP_059606713.1"/>
    </source>
</evidence>
<dbReference type="RefSeq" id="XP_059606713.1">
    <property type="nucleotide sequence ID" value="XM_059750171.1"/>
</dbReference>
<name>A0AAJ8BZT3_ASPNG</name>
<dbReference type="VEuPathDB" id="FungiDB:An11g03300"/>
<accession>A0AAJ8BZT3</accession>
<organism evidence="1">
    <name type="scientific">Aspergillus niger</name>
    <dbReference type="NCBI Taxonomy" id="5061"/>
    <lineage>
        <taxon>Eukaryota</taxon>
        <taxon>Fungi</taxon>
        <taxon>Dikarya</taxon>
        <taxon>Ascomycota</taxon>
        <taxon>Pezizomycotina</taxon>
        <taxon>Eurotiomycetes</taxon>
        <taxon>Eurotiomycetidae</taxon>
        <taxon>Eurotiales</taxon>
        <taxon>Aspergillaceae</taxon>
        <taxon>Aspergillus</taxon>
        <taxon>Aspergillus subgen. Circumdati</taxon>
    </lineage>
</organism>
<proteinExistence type="predicted"/>
<dbReference type="KEGG" id="ang:An11g03300"/>
<reference evidence="1" key="1">
    <citation type="submission" date="2025-02" db="EMBL/GenBank/DDBJ databases">
        <authorList>
            <consortium name="NCBI Genome Project"/>
        </authorList>
    </citation>
    <scope>NUCLEOTIDE SEQUENCE</scope>
</reference>